<organism evidence="1 2">
    <name type="scientific">Basidiobolus ranarum</name>
    <dbReference type="NCBI Taxonomy" id="34480"/>
    <lineage>
        <taxon>Eukaryota</taxon>
        <taxon>Fungi</taxon>
        <taxon>Fungi incertae sedis</taxon>
        <taxon>Zoopagomycota</taxon>
        <taxon>Entomophthoromycotina</taxon>
        <taxon>Basidiobolomycetes</taxon>
        <taxon>Basidiobolales</taxon>
        <taxon>Basidiobolaceae</taxon>
        <taxon>Basidiobolus</taxon>
    </lineage>
</organism>
<accession>A0ABR2WMS5</accession>
<protein>
    <submittedName>
        <fullName evidence="1">Uncharacterized protein</fullName>
    </submittedName>
</protein>
<name>A0ABR2WMS5_9FUNG</name>
<dbReference type="EMBL" id="JASJQH010000829">
    <property type="protein sequence ID" value="KAK9762798.1"/>
    <property type="molecule type" value="Genomic_DNA"/>
</dbReference>
<reference evidence="1 2" key="1">
    <citation type="submission" date="2023-04" db="EMBL/GenBank/DDBJ databases">
        <title>Genome of Basidiobolus ranarum AG-B5.</title>
        <authorList>
            <person name="Stajich J.E."/>
            <person name="Carter-House D."/>
            <person name="Gryganskyi A."/>
        </authorList>
    </citation>
    <scope>NUCLEOTIDE SEQUENCE [LARGE SCALE GENOMIC DNA]</scope>
    <source>
        <strain evidence="1 2">AG-B5</strain>
    </source>
</reference>
<comment type="caution">
    <text evidence="1">The sequence shown here is derived from an EMBL/GenBank/DDBJ whole genome shotgun (WGS) entry which is preliminary data.</text>
</comment>
<keyword evidence="2" id="KW-1185">Reference proteome</keyword>
<sequence length="63" mass="7110">MYSPGVSIYPVPEARQVIVCTSEILPETQNCLTHTWMITCPPLLNAAEKSMWSFLNIQGEEKL</sequence>
<proteinExistence type="predicted"/>
<evidence type="ECO:0000313" key="1">
    <source>
        <dbReference type="EMBL" id="KAK9762798.1"/>
    </source>
</evidence>
<evidence type="ECO:0000313" key="2">
    <source>
        <dbReference type="Proteomes" id="UP001479436"/>
    </source>
</evidence>
<gene>
    <name evidence="1" type="ORF">K7432_011120</name>
</gene>
<dbReference type="Proteomes" id="UP001479436">
    <property type="component" value="Unassembled WGS sequence"/>
</dbReference>